<dbReference type="Pfam" id="PF25954">
    <property type="entry name" value="Beta-barrel_RND_2"/>
    <property type="match status" value="1"/>
</dbReference>
<gene>
    <name evidence="4" type="ORF">Pla100_07660</name>
</gene>
<evidence type="ECO:0000313" key="4">
    <source>
        <dbReference type="EMBL" id="TWU03831.1"/>
    </source>
</evidence>
<dbReference type="InterPro" id="IPR006143">
    <property type="entry name" value="RND_pump_MFP"/>
</dbReference>
<comment type="similarity">
    <text evidence="1">Belongs to the membrane fusion protein (MFP) (TC 8.A.1) family.</text>
</comment>
<comment type="caution">
    <text evidence="4">The sequence shown here is derived from an EMBL/GenBank/DDBJ whole genome shotgun (WGS) entry which is preliminary data.</text>
</comment>
<proteinExistence type="inferred from homology"/>
<name>A0A5C6AWI8_9BACT</name>
<accession>A0A5C6AWI8</accession>
<protein>
    <submittedName>
        <fullName evidence="4">Periplasmic multidrug efflux lipoprotein</fullName>
    </submittedName>
</protein>
<evidence type="ECO:0000259" key="2">
    <source>
        <dbReference type="Pfam" id="PF25917"/>
    </source>
</evidence>
<dbReference type="InterPro" id="IPR058625">
    <property type="entry name" value="MdtA-like_BSH"/>
</dbReference>
<dbReference type="Pfam" id="PF25917">
    <property type="entry name" value="BSH_RND"/>
    <property type="match status" value="1"/>
</dbReference>
<dbReference type="AlphaFoldDB" id="A0A5C6AWI8"/>
<dbReference type="Gene3D" id="2.40.30.170">
    <property type="match status" value="1"/>
</dbReference>
<feature type="domain" description="Multidrug resistance protein MdtA-like barrel-sandwich hybrid" evidence="2">
    <location>
        <begin position="54"/>
        <end position="196"/>
    </location>
</feature>
<dbReference type="PANTHER" id="PTHR30469">
    <property type="entry name" value="MULTIDRUG RESISTANCE PROTEIN MDTA"/>
    <property type="match status" value="1"/>
</dbReference>
<evidence type="ECO:0000256" key="1">
    <source>
        <dbReference type="ARBA" id="ARBA00009477"/>
    </source>
</evidence>
<keyword evidence="5" id="KW-1185">Reference proteome</keyword>
<dbReference type="GO" id="GO:0015562">
    <property type="term" value="F:efflux transmembrane transporter activity"/>
    <property type="evidence" value="ECO:0007669"/>
    <property type="project" value="TreeGrafter"/>
</dbReference>
<dbReference type="InterPro" id="IPR058792">
    <property type="entry name" value="Beta-barrel_RND_2"/>
</dbReference>
<dbReference type="NCBIfam" id="TIGR01730">
    <property type="entry name" value="RND_mfp"/>
    <property type="match status" value="1"/>
</dbReference>
<reference evidence="4 5" key="1">
    <citation type="submission" date="2019-02" db="EMBL/GenBank/DDBJ databases">
        <title>Deep-cultivation of Planctomycetes and their phenomic and genomic characterization uncovers novel biology.</title>
        <authorList>
            <person name="Wiegand S."/>
            <person name="Jogler M."/>
            <person name="Boedeker C."/>
            <person name="Pinto D."/>
            <person name="Vollmers J."/>
            <person name="Rivas-Marin E."/>
            <person name="Kohn T."/>
            <person name="Peeters S.H."/>
            <person name="Heuer A."/>
            <person name="Rast P."/>
            <person name="Oberbeckmann S."/>
            <person name="Bunk B."/>
            <person name="Jeske O."/>
            <person name="Meyerdierks A."/>
            <person name="Storesund J.E."/>
            <person name="Kallscheuer N."/>
            <person name="Luecker S."/>
            <person name="Lage O.M."/>
            <person name="Pohl T."/>
            <person name="Merkel B.J."/>
            <person name="Hornburger P."/>
            <person name="Mueller R.-W."/>
            <person name="Bruemmer F."/>
            <person name="Labrenz M."/>
            <person name="Spormann A.M."/>
            <person name="Op Den Camp H."/>
            <person name="Overmann J."/>
            <person name="Amann R."/>
            <person name="Jetten M.S.M."/>
            <person name="Mascher T."/>
            <person name="Medema M.H."/>
            <person name="Devos D.P."/>
            <person name="Kaster A.-K."/>
            <person name="Ovreas L."/>
            <person name="Rohde M."/>
            <person name="Galperin M.Y."/>
            <person name="Jogler C."/>
        </authorList>
    </citation>
    <scope>NUCLEOTIDE SEQUENCE [LARGE SCALE GENOMIC DNA]</scope>
    <source>
        <strain evidence="4 5">Pla100</strain>
    </source>
</reference>
<evidence type="ECO:0000259" key="3">
    <source>
        <dbReference type="Pfam" id="PF25954"/>
    </source>
</evidence>
<dbReference type="OrthoDB" id="268285at2"/>
<dbReference type="Proteomes" id="UP000316213">
    <property type="component" value="Unassembled WGS sequence"/>
</dbReference>
<dbReference type="SUPFAM" id="SSF111369">
    <property type="entry name" value="HlyD-like secretion proteins"/>
    <property type="match status" value="1"/>
</dbReference>
<evidence type="ECO:0000313" key="5">
    <source>
        <dbReference type="Proteomes" id="UP000316213"/>
    </source>
</evidence>
<sequence length="298" mass="32640">MFSSYSLRAFFTTVSAIVSAVLVVSGILPGKASAIELESFTQPYASIDVPAAEMGVLAEILVREGGTVRQGQLVARLDDTVLQVSKSLAQASRDAVSSQRAAEAERSLTEQQLRSYRELFTAGNATQREVDRAENNFWQATTRLLAVQEDMQIRDLELKRISAQIQQRRIASPLNGVVLSITKDVGEFVSPTDPVVMQIVQLDRLKVIFSVPVNQVDQWETNQRVSLQTGFQNLSTTGVIETIAPVADAESASVRVTVRIENSDGKLRSGVVCRWDLERSPASFVSEKAKNVSGALKR</sequence>
<dbReference type="PANTHER" id="PTHR30469:SF15">
    <property type="entry name" value="HLYD FAMILY OF SECRETION PROTEINS"/>
    <property type="match status" value="1"/>
</dbReference>
<dbReference type="RefSeq" id="WP_146576271.1">
    <property type="nucleotide sequence ID" value="NZ_SJPM01000001.1"/>
</dbReference>
<dbReference type="Gene3D" id="2.40.50.100">
    <property type="match status" value="1"/>
</dbReference>
<dbReference type="EMBL" id="SJPM01000001">
    <property type="protein sequence ID" value="TWU03831.1"/>
    <property type="molecule type" value="Genomic_DNA"/>
</dbReference>
<organism evidence="4 5">
    <name type="scientific">Neorhodopirellula pilleata</name>
    <dbReference type="NCBI Taxonomy" id="2714738"/>
    <lineage>
        <taxon>Bacteria</taxon>
        <taxon>Pseudomonadati</taxon>
        <taxon>Planctomycetota</taxon>
        <taxon>Planctomycetia</taxon>
        <taxon>Pirellulales</taxon>
        <taxon>Pirellulaceae</taxon>
        <taxon>Neorhodopirellula</taxon>
    </lineage>
</organism>
<dbReference type="GO" id="GO:1990281">
    <property type="term" value="C:efflux pump complex"/>
    <property type="evidence" value="ECO:0007669"/>
    <property type="project" value="TreeGrafter"/>
</dbReference>
<dbReference type="Gene3D" id="1.10.287.470">
    <property type="entry name" value="Helix hairpin bin"/>
    <property type="match status" value="1"/>
</dbReference>
<keyword evidence="4" id="KW-0449">Lipoprotein</keyword>
<feature type="domain" description="CusB-like beta-barrel" evidence="3">
    <location>
        <begin position="209"/>
        <end position="278"/>
    </location>
</feature>